<keyword evidence="6" id="KW-1185">Reference proteome</keyword>
<dbReference type="GO" id="GO:0004563">
    <property type="term" value="F:beta-N-acetylhexosaminidase activity"/>
    <property type="evidence" value="ECO:0007669"/>
    <property type="project" value="InterPro"/>
</dbReference>
<dbReference type="CDD" id="cd06565">
    <property type="entry name" value="GH20_GcnA-like"/>
    <property type="match status" value="1"/>
</dbReference>
<dbReference type="CAZy" id="GH20">
    <property type="family name" value="Glycoside Hydrolase Family 20"/>
</dbReference>
<feature type="active site" description="Proton donor" evidence="3">
    <location>
        <position position="168"/>
    </location>
</feature>
<dbReference type="OrthoDB" id="9770248at2"/>
<evidence type="ECO:0000313" key="5">
    <source>
        <dbReference type="EMBL" id="ADE55236.1"/>
    </source>
</evidence>
<dbReference type="SUPFAM" id="SSF51445">
    <property type="entry name" value="(Trans)glycosidases"/>
    <property type="match status" value="1"/>
</dbReference>
<dbReference type="Pfam" id="PF00728">
    <property type="entry name" value="Glyco_hydro_20"/>
    <property type="match status" value="1"/>
</dbReference>
<reference evidence="5 6" key="1">
    <citation type="journal article" date="2010" name="Stand. Genomic Sci.">
        <title>Complete genome sequence of Coraliomargarita akajimensis type strain (04OKA010-24).</title>
        <authorList>
            <person name="Mavromatis K."/>
            <person name="Abt B."/>
            <person name="Brambilla E."/>
            <person name="Lapidus A."/>
            <person name="Copeland A."/>
            <person name="Deshpande S."/>
            <person name="Nolan M."/>
            <person name="Lucas S."/>
            <person name="Tice H."/>
            <person name="Cheng J.F."/>
            <person name="Han C."/>
            <person name="Detter J.C."/>
            <person name="Woyke T."/>
            <person name="Goodwin L."/>
            <person name="Pitluck S."/>
            <person name="Held B."/>
            <person name="Brettin T."/>
            <person name="Tapia R."/>
            <person name="Ivanova N."/>
            <person name="Mikhailova N."/>
            <person name="Pati A."/>
            <person name="Liolios K."/>
            <person name="Chen A."/>
            <person name="Palaniappan K."/>
            <person name="Land M."/>
            <person name="Hauser L."/>
            <person name="Chang Y.J."/>
            <person name="Jeffries C.D."/>
            <person name="Rohde M."/>
            <person name="Goker M."/>
            <person name="Bristow J."/>
            <person name="Eisen J.A."/>
            <person name="Markowitz V."/>
            <person name="Hugenholtz P."/>
            <person name="Klenk H.P."/>
            <person name="Kyrpides N.C."/>
        </authorList>
    </citation>
    <scope>NUCLEOTIDE SEQUENCE [LARGE SCALE GENOMIC DNA]</scope>
    <source>
        <strain evidence="6">DSM 45221 / IAM 15411 / JCM 23193 / KCTC 12865</strain>
    </source>
</reference>
<dbReference type="InterPro" id="IPR015883">
    <property type="entry name" value="Glyco_hydro_20_cat"/>
</dbReference>
<dbReference type="InterPro" id="IPR017853">
    <property type="entry name" value="GH"/>
</dbReference>
<evidence type="ECO:0000256" key="2">
    <source>
        <dbReference type="ARBA" id="ARBA00022801"/>
    </source>
</evidence>
<dbReference type="KEGG" id="caa:Caka_2219"/>
<evidence type="ECO:0000256" key="3">
    <source>
        <dbReference type="PIRSR" id="PIRSR625705-1"/>
    </source>
</evidence>
<dbReference type="PANTHER" id="PTHR21040">
    <property type="entry name" value="BCDNA.GH04120"/>
    <property type="match status" value="1"/>
</dbReference>
<comment type="similarity">
    <text evidence="1">Belongs to the glycosyl hydrolase 20 family.</text>
</comment>
<dbReference type="Gene3D" id="3.20.20.80">
    <property type="entry name" value="Glycosidases"/>
    <property type="match status" value="1"/>
</dbReference>
<dbReference type="RefSeq" id="WP_013043958.1">
    <property type="nucleotide sequence ID" value="NC_014008.1"/>
</dbReference>
<dbReference type="Proteomes" id="UP000000925">
    <property type="component" value="Chromosome"/>
</dbReference>
<gene>
    <name evidence="5" type="ordered locus">Caka_2219</name>
</gene>
<dbReference type="AlphaFoldDB" id="D5EM76"/>
<dbReference type="eggNOG" id="COG3525">
    <property type="taxonomic scope" value="Bacteria"/>
</dbReference>
<dbReference type="InterPro" id="IPR025705">
    <property type="entry name" value="Beta_hexosaminidase_sua/sub"/>
</dbReference>
<feature type="domain" description="Glycoside hydrolase family 20 catalytic" evidence="4">
    <location>
        <begin position="16"/>
        <end position="253"/>
    </location>
</feature>
<dbReference type="STRING" id="583355.Caka_2219"/>
<dbReference type="InterPro" id="IPR038901">
    <property type="entry name" value="HEXDC-like"/>
</dbReference>
<evidence type="ECO:0000313" key="6">
    <source>
        <dbReference type="Proteomes" id="UP000000925"/>
    </source>
</evidence>
<dbReference type="PRINTS" id="PR00738">
    <property type="entry name" value="GLHYDRLASE20"/>
</dbReference>
<dbReference type="PANTHER" id="PTHR21040:SF8">
    <property type="entry name" value="BCDNA.GH04120"/>
    <property type="match status" value="1"/>
</dbReference>
<evidence type="ECO:0000256" key="1">
    <source>
        <dbReference type="ARBA" id="ARBA00006285"/>
    </source>
</evidence>
<proteinExistence type="inferred from homology"/>
<evidence type="ECO:0000259" key="4">
    <source>
        <dbReference type="Pfam" id="PF00728"/>
    </source>
</evidence>
<organism evidence="5 6">
    <name type="scientific">Coraliomargarita akajimensis (strain DSM 45221 / IAM 15411 / JCM 23193 / KCTC 12865 / 04OKA010-24)</name>
    <dbReference type="NCBI Taxonomy" id="583355"/>
    <lineage>
        <taxon>Bacteria</taxon>
        <taxon>Pseudomonadati</taxon>
        <taxon>Verrucomicrobiota</taxon>
        <taxon>Opitutia</taxon>
        <taxon>Puniceicoccales</taxon>
        <taxon>Coraliomargaritaceae</taxon>
        <taxon>Coraliomargarita</taxon>
    </lineage>
</organism>
<accession>D5EM76</accession>
<dbReference type="HOGENOM" id="CLU_020160_1_0_0"/>
<dbReference type="GO" id="GO:0005975">
    <property type="term" value="P:carbohydrate metabolic process"/>
    <property type="evidence" value="ECO:0007669"/>
    <property type="project" value="InterPro"/>
</dbReference>
<protein>
    <submittedName>
        <fullName evidence="5">Glycoside hydrolase, family 20, catalytic core</fullName>
    </submittedName>
</protein>
<name>D5EM76_CORAD</name>
<sequence>MNVETQLFGDRAKPAFERRGLMLDVSRNRVPTMATLKRLIDALERLRYNELQLYMEHSFAYREHEVVWHECSPFTPPEIQELDTYCKQRGIELIPNQNSFGHMERWLKHPAYQYLAECPNGFEHPIAGWRETGGTLYPCTESLEFVRALYAELLPHFSSKQLHIGGDEPWELGKGRSAQRVEREGKYVVYLDFLARLLQIANELGNKPQFWADILLEQPQLVSHLPKNCHPVIWGYDADSPYDTQCRQVAEAGFAHNYSVAPGAGNWNSFGGRLDIARQNIARAAKYGIQYQAQGYLLTAWGDNGHHQPWSTLYPSLILAAQAAWGAELASDALPTLLDSLFELEPGDGKRLCQLGAIDSLLPQPLPPVSFLHAAFFSQSSELSELRARTTEHELKTAQRQLQSLLSECTGPSELQLGVEMNLAAIARILDQPITEQQLHQLATRFSEEWLKHSRPGGLKDSLQRLEIYNQGV</sequence>
<keyword evidence="2 5" id="KW-0378">Hydrolase</keyword>
<dbReference type="EMBL" id="CP001998">
    <property type="protein sequence ID" value="ADE55236.1"/>
    <property type="molecule type" value="Genomic_DNA"/>
</dbReference>